<feature type="chain" id="PRO_5015667096" description="Esterase" evidence="1">
    <location>
        <begin position="25"/>
        <end position="283"/>
    </location>
</feature>
<comment type="caution">
    <text evidence="2">The sequence shown here is derived from an EMBL/GenBank/DDBJ whole genome shotgun (WGS) entry which is preliminary data.</text>
</comment>
<dbReference type="PROSITE" id="PS51257">
    <property type="entry name" value="PROKAR_LIPOPROTEIN"/>
    <property type="match status" value="1"/>
</dbReference>
<evidence type="ECO:0008006" key="4">
    <source>
        <dbReference type="Google" id="ProtNLM"/>
    </source>
</evidence>
<evidence type="ECO:0000313" key="3">
    <source>
        <dbReference type="Proteomes" id="UP000239800"/>
    </source>
</evidence>
<reference evidence="2 3" key="1">
    <citation type="submission" date="2016-11" db="EMBL/GenBank/DDBJ databases">
        <title>Trade-off between light-utilization and light-protection in marine flavobacteria.</title>
        <authorList>
            <person name="Kumagai Y."/>
        </authorList>
    </citation>
    <scope>NUCLEOTIDE SEQUENCE [LARGE SCALE GENOMIC DNA]</scope>
    <source>
        <strain evidence="2 3">NBRC 107741</strain>
    </source>
</reference>
<dbReference type="Gene3D" id="3.40.50.1820">
    <property type="entry name" value="alpha/beta hydrolase"/>
    <property type="match status" value="1"/>
</dbReference>
<evidence type="ECO:0000256" key="1">
    <source>
        <dbReference type="SAM" id="SignalP"/>
    </source>
</evidence>
<protein>
    <recommendedName>
        <fullName evidence="4">Esterase</fullName>
    </recommendedName>
</protein>
<accession>A0A2S7KN77</accession>
<dbReference type="SUPFAM" id="SSF53474">
    <property type="entry name" value="alpha/beta-Hydrolases"/>
    <property type="match status" value="1"/>
</dbReference>
<dbReference type="InterPro" id="IPR050583">
    <property type="entry name" value="Mycobacterial_A85_antigen"/>
</dbReference>
<dbReference type="OrthoDB" id="9803578at2"/>
<dbReference type="Pfam" id="PF00756">
    <property type="entry name" value="Esterase"/>
    <property type="match status" value="1"/>
</dbReference>
<evidence type="ECO:0000313" key="2">
    <source>
        <dbReference type="EMBL" id="PQB04062.1"/>
    </source>
</evidence>
<dbReference type="InterPro" id="IPR029058">
    <property type="entry name" value="AB_hydrolase_fold"/>
</dbReference>
<keyword evidence="3" id="KW-1185">Reference proteome</keyword>
<dbReference type="InterPro" id="IPR000801">
    <property type="entry name" value="Esterase-like"/>
</dbReference>
<proteinExistence type="predicted"/>
<organism evidence="2 3">
    <name type="scientific">Aureitalea marina</name>
    <dbReference type="NCBI Taxonomy" id="930804"/>
    <lineage>
        <taxon>Bacteria</taxon>
        <taxon>Pseudomonadati</taxon>
        <taxon>Bacteroidota</taxon>
        <taxon>Flavobacteriia</taxon>
        <taxon>Flavobacteriales</taxon>
        <taxon>Flavobacteriaceae</taxon>
        <taxon>Aureitalea</taxon>
    </lineage>
</organism>
<dbReference type="Proteomes" id="UP000239800">
    <property type="component" value="Unassembled WGS sequence"/>
</dbReference>
<feature type="signal peptide" evidence="1">
    <location>
        <begin position="1"/>
        <end position="24"/>
    </location>
</feature>
<dbReference type="EMBL" id="MQUB01000001">
    <property type="protein sequence ID" value="PQB04062.1"/>
    <property type="molecule type" value="Genomic_DNA"/>
</dbReference>
<dbReference type="PANTHER" id="PTHR48098">
    <property type="entry name" value="ENTEROCHELIN ESTERASE-RELATED"/>
    <property type="match status" value="1"/>
</dbReference>
<sequence>MIFLSRTIAILLFTTLFLGCQDTAFESGQVSVHQINSELLQRSVEYSLYTPTNSTQSLPEQIIYLLHGHGGDHRDWFQDEEGAVAAILDSLIDNNIIPPVLAVSANMGNSWYVNRPAPAQDFYLQEFIQHIESTYLQSEPKQRLLAGNSAGGYGGLRFSLIRPELFENTILLSPASYTPLPPDISSSRKVEAFAVNGKFNDSIWDSFSYLHLLKRLKPGDQLPGFYISTGDDDVYNIVPAVTRIQQEFLSLGITNELRITNGGHDWDCWKSNFAEALSLIYQQ</sequence>
<name>A0A2S7KN77_9FLAO</name>
<gene>
    <name evidence="2" type="ORF">BST85_03460</name>
</gene>
<dbReference type="AlphaFoldDB" id="A0A2S7KN77"/>
<keyword evidence="1" id="KW-0732">Signal</keyword>
<dbReference type="RefSeq" id="WP_104811987.1">
    <property type="nucleotide sequence ID" value="NZ_MQUB01000001.1"/>
</dbReference>
<dbReference type="PANTHER" id="PTHR48098:SF1">
    <property type="entry name" value="DIACYLGLYCEROL ACYLTRANSFERASE_MYCOLYLTRANSFERASE AG85A"/>
    <property type="match status" value="1"/>
</dbReference>